<dbReference type="AlphaFoldDB" id="A0A1A6AAR0"/>
<organism evidence="2">
    <name type="scientific">Kwoniella dejecticola CBS 10117</name>
    <dbReference type="NCBI Taxonomy" id="1296121"/>
    <lineage>
        <taxon>Eukaryota</taxon>
        <taxon>Fungi</taxon>
        <taxon>Dikarya</taxon>
        <taxon>Basidiomycota</taxon>
        <taxon>Agaricomycotina</taxon>
        <taxon>Tremellomycetes</taxon>
        <taxon>Tremellales</taxon>
        <taxon>Cryptococcaceae</taxon>
        <taxon>Kwoniella</taxon>
    </lineage>
</organism>
<dbReference type="EMBL" id="CP144532">
    <property type="protein sequence ID" value="WWC60577.1"/>
    <property type="molecule type" value="Genomic_DNA"/>
</dbReference>
<reference evidence="3" key="2">
    <citation type="submission" date="2013-07" db="EMBL/GenBank/DDBJ databases">
        <authorList>
            <consortium name="The Broad Institute Genome Sequencing Platform"/>
            <person name="Cuomo C."/>
            <person name="Litvintseva A."/>
            <person name="Chen Y."/>
            <person name="Heitman J."/>
            <person name="Sun S."/>
            <person name="Springer D."/>
            <person name="Dromer F."/>
            <person name="Young S.K."/>
            <person name="Zeng Q."/>
            <person name="Gargeya S."/>
            <person name="Fitzgerald M."/>
            <person name="Abouelleil A."/>
            <person name="Alvarado L."/>
            <person name="Berlin A.M."/>
            <person name="Chapman S.B."/>
            <person name="Dewar J."/>
            <person name="Goldberg J."/>
            <person name="Griggs A."/>
            <person name="Gujja S."/>
            <person name="Hansen M."/>
            <person name="Howarth C."/>
            <person name="Imamovic A."/>
            <person name="Larimer J."/>
            <person name="McCowan C."/>
            <person name="Murphy C."/>
            <person name="Pearson M."/>
            <person name="Priest M."/>
            <person name="Roberts A."/>
            <person name="Saif S."/>
            <person name="Shea T."/>
            <person name="Sykes S."/>
            <person name="Wortman J."/>
            <person name="Nusbaum C."/>
            <person name="Birren B."/>
        </authorList>
    </citation>
    <scope>NUCLEOTIDE SEQUENCE</scope>
    <source>
        <strain evidence="3">CBS 10117</strain>
    </source>
</reference>
<reference evidence="2" key="1">
    <citation type="submission" date="2013-07" db="EMBL/GenBank/DDBJ databases">
        <title>The Genome Sequence of Cryptococcus dejecticola CBS10117.</title>
        <authorList>
            <consortium name="The Broad Institute Genome Sequencing Platform"/>
            <person name="Cuomo C."/>
            <person name="Litvintseva A."/>
            <person name="Chen Y."/>
            <person name="Heitman J."/>
            <person name="Sun S."/>
            <person name="Springer D."/>
            <person name="Dromer F."/>
            <person name="Young S.K."/>
            <person name="Zeng Q."/>
            <person name="Gargeya S."/>
            <person name="Fitzgerald M."/>
            <person name="Abouelleil A."/>
            <person name="Alvarado L."/>
            <person name="Berlin A.M."/>
            <person name="Chapman S.B."/>
            <person name="Dewar J."/>
            <person name="Goldberg J."/>
            <person name="Griggs A."/>
            <person name="Gujja S."/>
            <person name="Hansen M."/>
            <person name="Howarth C."/>
            <person name="Imamovic A."/>
            <person name="Larimer J."/>
            <person name="McCowan C."/>
            <person name="Murphy C."/>
            <person name="Pearson M."/>
            <person name="Priest M."/>
            <person name="Roberts A."/>
            <person name="Saif S."/>
            <person name="Shea T."/>
            <person name="Sykes S."/>
            <person name="Wortman J."/>
            <person name="Nusbaum C."/>
            <person name="Birren B."/>
        </authorList>
    </citation>
    <scope>NUCLEOTIDE SEQUENCE [LARGE SCALE GENOMIC DNA]</scope>
    <source>
        <strain evidence="2">CBS 10117</strain>
    </source>
</reference>
<dbReference type="OrthoDB" id="2563275at2759"/>
<name>A0A1A6AAR0_9TREE</name>
<evidence type="ECO:0000313" key="2">
    <source>
        <dbReference type="EMBL" id="OBR87148.1"/>
    </source>
</evidence>
<evidence type="ECO:0008006" key="5">
    <source>
        <dbReference type="Google" id="ProtNLM"/>
    </source>
</evidence>
<keyword evidence="4" id="KW-1185">Reference proteome</keyword>
<dbReference type="VEuPathDB" id="FungiDB:I303_03172"/>
<accession>A0A1A6AAR0</accession>
<proteinExistence type="predicted"/>
<dbReference type="Proteomes" id="UP000078595">
    <property type="component" value="Chromosome 3"/>
</dbReference>
<feature type="region of interest" description="Disordered" evidence="1">
    <location>
        <begin position="1"/>
        <end position="24"/>
    </location>
</feature>
<reference evidence="3" key="3">
    <citation type="submission" date="2024-02" db="EMBL/GenBank/DDBJ databases">
        <title>Comparative genomics of Cryptococcus and Kwoniella reveals pathogenesis evolution and contrasting modes of karyotype evolution via chromosome fusion or intercentromeric recombination.</title>
        <authorList>
            <person name="Coelho M.A."/>
            <person name="David-Palma M."/>
            <person name="Shea T."/>
            <person name="Bowers K."/>
            <person name="McGinley-Smith S."/>
            <person name="Mohammad A.W."/>
            <person name="Gnirke A."/>
            <person name="Yurkov A.M."/>
            <person name="Nowrousian M."/>
            <person name="Sun S."/>
            <person name="Cuomo C.A."/>
            <person name="Heitman J."/>
        </authorList>
    </citation>
    <scope>NUCLEOTIDE SEQUENCE</scope>
    <source>
        <strain evidence="3">CBS 10117</strain>
    </source>
</reference>
<dbReference type="RefSeq" id="XP_018264990.1">
    <property type="nucleotide sequence ID" value="XM_018406496.1"/>
</dbReference>
<evidence type="ECO:0000256" key="1">
    <source>
        <dbReference type="SAM" id="MobiDB-lite"/>
    </source>
</evidence>
<dbReference type="GeneID" id="28966871"/>
<dbReference type="EMBL" id="KI894029">
    <property type="protein sequence ID" value="OBR87148.1"/>
    <property type="molecule type" value="Genomic_DNA"/>
</dbReference>
<dbReference type="KEGG" id="kdj:28966871"/>
<sequence length="158" mass="16720">MVQQLTLPSASTSTSTPIANTPTIQPGTFQSILPLVDDLLGIIHGQATSEGGNRAQAGESVALKAKELATTLGGMKVASMELPGGQLSIDEIRRLSVRLDEEADKRIRILEAFEQRHMPLIEQLSSSTRSVTNQNANGRDSSSQNGETSVADAPNHGS</sequence>
<gene>
    <name evidence="2" type="ORF">I303_03172</name>
    <name evidence="3" type="ORF">I303_103151</name>
</gene>
<evidence type="ECO:0000313" key="4">
    <source>
        <dbReference type="Proteomes" id="UP000078595"/>
    </source>
</evidence>
<protein>
    <recommendedName>
        <fullName evidence="5">Mediator complex subunit 9</fullName>
    </recommendedName>
</protein>
<feature type="region of interest" description="Disordered" evidence="1">
    <location>
        <begin position="123"/>
        <end position="158"/>
    </location>
</feature>
<evidence type="ECO:0000313" key="3">
    <source>
        <dbReference type="EMBL" id="WWC60577.1"/>
    </source>
</evidence>
<feature type="compositionally biased region" description="Polar residues" evidence="1">
    <location>
        <begin position="123"/>
        <end position="148"/>
    </location>
</feature>